<evidence type="ECO:0000256" key="4">
    <source>
        <dbReference type="PROSITE-ProRule" id="PRU00473"/>
    </source>
</evidence>
<dbReference type="InterPro" id="IPR050330">
    <property type="entry name" value="Bact_OuterMem_StrucFunc"/>
</dbReference>
<dbReference type="GO" id="GO:0009279">
    <property type="term" value="C:cell outer membrane"/>
    <property type="evidence" value="ECO:0007669"/>
    <property type="project" value="UniProtKB-SubCell"/>
</dbReference>
<dbReference type="Gene3D" id="3.30.1330.60">
    <property type="entry name" value="OmpA-like domain"/>
    <property type="match status" value="1"/>
</dbReference>
<dbReference type="InterPro" id="IPR039567">
    <property type="entry name" value="Gly-zipper"/>
</dbReference>
<dbReference type="Pfam" id="PF13488">
    <property type="entry name" value="Gly-zipper_Omp"/>
    <property type="match status" value="1"/>
</dbReference>
<dbReference type="AlphaFoldDB" id="A0A0E3UPJ3"/>
<dbReference type="PATRIC" id="fig|314722.6.peg.3265"/>
<dbReference type="CDD" id="cd07185">
    <property type="entry name" value="OmpA_C-like"/>
    <property type="match status" value="1"/>
</dbReference>
<sequence>MHRSVSMIRKQTLAIATAAAFVAVLAAGCQTTDPYTGQPQTNRTGTGALIGAGLGVAAGLLTGDSAVERRQHAMIGAGIGGLAGAAVGNYQDRQQAALNEKLRGTGVDVARKGDNITLNMPGNVTFAFNSSNLDPKFYPVLNDVAGVLREYHQTVVEVAGHTDNIGSDEVNQRLSEQRAAAVAQYLQAQGVQQQRLITVGGGKRYPIASNDTEAGRAANRRVEITLVPVQS</sequence>
<dbReference type="InterPro" id="IPR006665">
    <property type="entry name" value="OmpA-like"/>
</dbReference>
<keyword evidence="5" id="KW-0732">Signal</keyword>
<feature type="chain" id="PRO_5002413160" evidence="5">
    <location>
        <begin position="27"/>
        <end position="231"/>
    </location>
</feature>
<dbReference type="Proteomes" id="UP000033067">
    <property type="component" value="Chromosome"/>
</dbReference>
<evidence type="ECO:0000256" key="1">
    <source>
        <dbReference type="ARBA" id="ARBA00004442"/>
    </source>
</evidence>
<dbReference type="InterPro" id="IPR006690">
    <property type="entry name" value="OMPA-like_CS"/>
</dbReference>
<dbReference type="InterPro" id="IPR006664">
    <property type="entry name" value="OMP_bac"/>
</dbReference>
<evidence type="ECO:0000256" key="5">
    <source>
        <dbReference type="SAM" id="SignalP"/>
    </source>
</evidence>
<dbReference type="PROSITE" id="PS51257">
    <property type="entry name" value="PROKAR_LIPOPROTEIN"/>
    <property type="match status" value="1"/>
</dbReference>
<dbReference type="PRINTS" id="PR01023">
    <property type="entry name" value="NAFLGMOTY"/>
</dbReference>
<keyword evidence="8" id="KW-1185">Reference proteome</keyword>
<organism evidence="7 8">
    <name type="scientific">Pseudoxanthomonas suwonensis</name>
    <dbReference type="NCBI Taxonomy" id="314722"/>
    <lineage>
        <taxon>Bacteria</taxon>
        <taxon>Pseudomonadati</taxon>
        <taxon>Pseudomonadota</taxon>
        <taxon>Gammaproteobacteria</taxon>
        <taxon>Lysobacterales</taxon>
        <taxon>Lysobacteraceae</taxon>
        <taxon>Pseudoxanthomonas</taxon>
    </lineage>
</organism>
<proteinExistence type="predicted"/>
<dbReference type="PROSITE" id="PS01068">
    <property type="entry name" value="OMPA_1"/>
    <property type="match status" value="1"/>
</dbReference>
<dbReference type="PANTHER" id="PTHR30329:SF21">
    <property type="entry name" value="LIPOPROTEIN YIAD-RELATED"/>
    <property type="match status" value="1"/>
</dbReference>
<dbReference type="PANTHER" id="PTHR30329">
    <property type="entry name" value="STATOR ELEMENT OF FLAGELLAR MOTOR COMPLEX"/>
    <property type="match status" value="1"/>
</dbReference>
<dbReference type="SUPFAM" id="SSF103088">
    <property type="entry name" value="OmpA-like"/>
    <property type="match status" value="1"/>
</dbReference>
<evidence type="ECO:0000256" key="3">
    <source>
        <dbReference type="ARBA" id="ARBA00023237"/>
    </source>
</evidence>
<dbReference type="PRINTS" id="PR01021">
    <property type="entry name" value="OMPADOMAIN"/>
</dbReference>
<protein>
    <submittedName>
        <fullName evidence="7">Cell envelope biogenesis protein OmpA</fullName>
    </submittedName>
</protein>
<feature type="domain" description="OmpA-like" evidence="6">
    <location>
        <begin position="113"/>
        <end position="230"/>
    </location>
</feature>
<dbReference type="PROSITE" id="PS51123">
    <property type="entry name" value="OMPA_2"/>
    <property type="match status" value="1"/>
</dbReference>
<evidence type="ECO:0000259" key="6">
    <source>
        <dbReference type="PROSITE" id="PS51123"/>
    </source>
</evidence>
<comment type="subcellular location">
    <subcellularLocation>
        <location evidence="1">Cell outer membrane</location>
    </subcellularLocation>
</comment>
<dbReference type="OrthoDB" id="9782229at2"/>
<evidence type="ECO:0000313" key="7">
    <source>
        <dbReference type="EMBL" id="AKC87890.1"/>
    </source>
</evidence>
<keyword evidence="3" id="KW-0998">Cell outer membrane</keyword>
<dbReference type="Pfam" id="PF00691">
    <property type="entry name" value="OmpA"/>
    <property type="match status" value="1"/>
</dbReference>
<evidence type="ECO:0000256" key="2">
    <source>
        <dbReference type="ARBA" id="ARBA00023136"/>
    </source>
</evidence>
<gene>
    <name evidence="7" type="ORF">WQ53_15080</name>
</gene>
<dbReference type="InterPro" id="IPR036737">
    <property type="entry name" value="OmpA-like_sf"/>
</dbReference>
<keyword evidence="2 4" id="KW-0472">Membrane</keyword>
<dbReference type="EMBL" id="CP011144">
    <property type="protein sequence ID" value="AKC87890.1"/>
    <property type="molecule type" value="Genomic_DNA"/>
</dbReference>
<name>A0A0E3UPJ3_9GAMM</name>
<dbReference type="KEGG" id="psuw:WQ53_15080"/>
<accession>A0A0E3UPJ3</accession>
<reference evidence="7 8" key="1">
    <citation type="journal article" date="2015" name="Genome Announc.">
        <title>Complete Genome Sequence of Pseudoxanthomonas suwonensis Strain J1, a Cellulose-Degrading Bacterium Isolated from Leaf- and Wood-Enriched Soil.</title>
        <authorList>
            <person name="Hou L."/>
            <person name="Jiang J."/>
            <person name="Xu Z."/>
            <person name="Zhou Y."/>
            <person name="Leung F.C."/>
        </authorList>
    </citation>
    <scope>NUCLEOTIDE SEQUENCE [LARGE SCALE GENOMIC DNA]</scope>
    <source>
        <strain evidence="7 8">J1</strain>
    </source>
</reference>
<feature type="signal peptide" evidence="5">
    <location>
        <begin position="1"/>
        <end position="26"/>
    </location>
</feature>
<evidence type="ECO:0000313" key="8">
    <source>
        <dbReference type="Proteomes" id="UP000033067"/>
    </source>
</evidence>